<evidence type="ECO:0000313" key="4">
    <source>
        <dbReference type="EMBL" id="HIU23469.1"/>
    </source>
</evidence>
<evidence type="ECO:0000259" key="3">
    <source>
        <dbReference type="Pfam" id="PF13240"/>
    </source>
</evidence>
<evidence type="ECO:0000256" key="1">
    <source>
        <dbReference type="SAM" id="MobiDB-lite"/>
    </source>
</evidence>
<dbReference type="Pfam" id="PF13240">
    <property type="entry name" value="Zn_Ribbon_1"/>
    <property type="match status" value="1"/>
</dbReference>
<feature type="transmembrane region" description="Helical" evidence="2">
    <location>
        <begin position="72"/>
        <end position="94"/>
    </location>
</feature>
<dbReference type="InterPro" id="IPR026870">
    <property type="entry name" value="Zinc_ribbon_dom"/>
</dbReference>
<evidence type="ECO:0000256" key="2">
    <source>
        <dbReference type="SAM" id="Phobius"/>
    </source>
</evidence>
<keyword evidence="2" id="KW-0472">Membrane</keyword>
<accession>A0A9D1L3C9</accession>
<keyword evidence="2" id="KW-1133">Transmembrane helix</keyword>
<feature type="domain" description="Zinc-ribbon" evidence="3">
    <location>
        <begin position="2"/>
        <end position="24"/>
    </location>
</feature>
<sequence>MFCGKCGARMADDAKFCNACGAPVVRRAASAPSETAADNQVHTASFSEQSERGDVQAQIHQARTRTRRRMPLVLIVILVILALSVTAFATWMVYTQVIQPSQQQEETAAPEEESTDNDASQALASQEDVYAAKIAEYTAALQDPENAQVSEDVSRAVMNDYTFSQNRSSSYVGMRYAFVDLGEDGILDLVVAAVEEDGTASPVAVYSHADDEVSVIESIVYAWAASPSSMRIYTDGSVLVTDSGDEYHVRLTAIEDGLPVVEADYGASLPNGRFYAGSGGSELQISEEEFYEHEDELKNLLDGKQELTIPGDAWHSFS</sequence>
<proteinExistence type="predicted"/>
<name>A0A9D1L3C9_9ACTN</name>
<reference evidence="4" key="1">
    <citation type="submission" date="2020-10" db="EMBL/GenBank/DDBJ databases">
        <authorList>
            <person name="Gilroy R."/>
        </authorList>
    </citation>
    <scope>NUCLEOTIDE SEQUENCE</scope>
    <source>
        <strain evidence="4">ChiHjej12B11-29160</strain>
    </source>
</reference>
<feature type="compositionally biased region" description="Polar residues" evidence="1">
    <location>
        <begin position="32"/>
        <end position="48"/>
    </location>
</feature>
<dbReference type="Proteomes" id="UP000824078">
    <property type="component" value="Unassembled WGS sequence"/>
</dbReference>
<keyword evidence="2" id="KW-0812">Transmembrane</keyword>
<dbReference type="EMBL" id="DVMQ01000003">
    <property type="protein sequence ID" value="HIU23469.1"/>
    <property type="molecule type" value="Genomic_DNA"/>
</dbReference>
<dbReference type="AlphaFoldDB" id="A0A9D1L3C9"/>
<reference evidence="4" key="2">
    <citation type="journal article" date="2021" name="PeerJ">
        <title>Extensive microbial diversity within the chicken gut microbiome revealed by metagenomics and culture.</title>
        <authorList>
            <person name="Gilroy R."/>
            <person name="Ravi A."/>
            <person name="Getino M."/>
            <person name="Pursley I."/>
            <person name="Horton D.L."/>
            <person name="Alikhan N.F."/>
            <person name="Baker D."/>
            <person name="Gharbi K."/>
            <person name="Hall N."/>
            <person name="Watson M."/>
            <person name="Adriaenssens E.M."/>
            <person name="Foster-Nyarko E."/>
            <person name="Jarju S."/>
            <person name="Secka A."/>
            <person name="Antonio M."/>
            <person name="Oren A."/>
            <person name="Chaudhuri R.R."/>
            <person name="La Ragione R."/>
            <person name="Hildebrand F."/>
            <person name="Pallen M.J."/>
        </authorList>
    </citation>
    <scope>NUCLEOTIDE SEQUENCE</scope>
    <source>
        <strain evidence="4">ChiHjej12B11-29160</strain>
    </source>
</reference>
<comment type="caution">
    <text evidence="4">The sequence shown here is derived from an EMBL/GenBank/DDBJ whole genome shotgun (WGS) entry which is preliminary data.</text>
</comment>
<organism evidence="4 5">
    <name type="scientific">Candidatus Coprovicinus avistercoris</name>
    <dbReference type="NCBI Taxonomy" id="2840754"/>
    <lineage>
        <taxon>Bacteria</taxon>
        <taxon>Bacillati</taxon>
        <taxon>Actinomycetota</taxon>
        <taxon>Coriobacteriia</taxon>
        <taxon>Coriobacteriales</taxon>
        <taxon>Coriobacteriaceae</taxon>
        <taxon>Coriobacteriaceae incertae sedis</taxon>
        <taxon>Candidatus Coprovicinus</taxon>
    </lineage>
</organism>
<evidence type="ECO:0000313" key="5">
    <source>
        <dbReference type="Proteomes" id="UP000824078"/>
    </source>
</evidence>
<gene>
    <name evidence="4" type="ORF">IAD17_00885</name>
</gene>
<protein>
    <submittedName>
        <fullName evidence="4">Zinc-ribbon domain-containing protein</fullName>
    </submittedName>
</protein>
<feature type="region of interest" description="Disordered" evidence="1">
    <location>
        <begin position="31"/>
        <end position="55"/>
    </location>
</feature>